<keyword evidence="1" id="KW-0704">Schiff base</keyword>
<dbReference type="PANTHER" id="PTHR10683">
    <property type="entry name" value="TRANSALDOLASE"/>
    <property type="match status" value="1"/>
</dbReference>
<dbReference type="InterPro" id="IPR013785">
    <property type="entry name" value="Aldolase_TIM"/>
</dbReference>
<protein>
    <submittedName>
        <fullName evidence="2">Transaldolase</fullName>
    </submittedName>
</protein>
<dbReference type="SUPFAM" id="SSF51569">
    <property type="entry name" value="Aldolase"/>
    <property type="match status" value="1"/>
</dbReference>
<dbReference type="Proteomes" id="UP000034004">
    <property type="component" value="Unassembled WGS sequence"/>
</dbReference>
<organism evidence="2 3">
    <name type="scientific">Candidatus Roizmanbacteria bacterium GW2011_GWC2_34_23</name>
    <dbReference type="NCBI Taxonomy" id="1618484"/>
    <lineage>
        <taxon>Bacteria</taxon>
        <taxon>Candidatus Roizmaniibacteriota</taxon>
    </lineage>
</organism>
<evidence type="ECO:0000313" key="3">
    <source>
        <dbReference type="Proteomes" id="UP000034004"/>
    </source>
</evidence>
<proteinExistence type="predicted"/>
<sequence length="404" mass="45975">MQSALDRLTKVHPEMEIWWDSSPLIFKSWVKKMIDAAPSNKKSSLKEQLNRIYNISDPAKSLIRGCTTNPPLSLAAVNSDLPFWNKWVDNMIKTNKGLSRYEYFMLTYKEVIRRGAEMMLPIWKATDGRYGYISGQLDPRLITETEKMIKMAKEIRAIAPNVMIKVPASTEGVEVVKVLSSLGIPTNVTTCFSLPQIWAVAKAAKEGMELGLKNKVDMSKWRAVITMMIGRLTEHPVLDQQAERRGIKLSWSDKHWLGIYVFRKAYQLLEENAMPSKMLACSMRDGPMVNGKYHFWDVEKIAGNIVYTMPPYVLEPLFKRCSDLNFSEEILLNDIPKEVLFKMSKIPYIQQAWDENGMEVDQFNTFPATVATAELFSQASAGLENYVGERMSKLKINPPAGGKK</sequence>
<dbReference type="InterPro" id="IPR001585">
    <property type="entry name" value="TAL/FSA"/>
</dbReference>
<dbReference type="InterPro" id="IPR018225">
    <property type="entry name" value="Transaldolase_AS"/>
</dbReference>
<dbReference type="AlphaFoldDB" id="A0A0G0BEP7"/>
<dbReference type="EMBL" id="LBPR01000007">
    <property type="protein sequence ID" value="KKP62071.1"/>
    <property type="molecule type" value="Genomic_DNA"/>
</dbReference>
<accession>A0A0G0BEP7</accession>
<name>A0A0G0BEP7_9BACT</name>
<dbReference type="STRING" id="1618484.UR56_C0007G0054"/>
<dbReference type="Pfam" id="PF00923">
    <property type="entry name" value="TAL_FSA"/>
    <property type="match status" value="1"/>
</dbReference>
<dbReference type="Gene3D" id="3.20.20.70">
    <property type="entry name" value="Aldolase class I"/>
    <property type="match status" value="1"/>
</dbReference>
<gene>
    <name evidence="2" type="ORF">UR56_C0007G0054</name>
</gene>
<comment type="caution">
    <text evidence="2">The sequence shown here is derived from an EMBL/GenBank/DDBJ whole genome shotgun (WGS) entry which is preliminary data.</text>
</comment>
<evidence type="ECO:0000256" key="1">
    <source>
        <dbReference type="ARBA" id="ARBA00023270"/>
    </source>
</evidence>
<dbReference type="GO" id="GO:0005975">
    <property type="term" value="P:carbohydrate metabolic process"/>
    <property type="evidence" value="ECO:0007669"/>
    <property type="project" value="InterPro"/>
</dbReference>
<reference evidence="2 3" key="1">
    <citation type="journal article" date="2015" name="Nature">
        <title>rRNA introns, odd ribosomes, and small enigmatic genomes across a large radiation of phyla.</title>
        <authorList>
            <person name="Brown C.T."/>
            <person name="Hug L.A."/>
            <person name="Thomas B.C."/>
            <person name="Sharon I."/>
            <person name="Castelle C.J."/>
            <person name="Singh A."/>
            <person name="Wilkins M.J."/>
            <person name="Williams K.H."/>
            <person name="Banfield J.F."/>
        </authorList>
    </citation>
    <scope>NUCLEOTIDE SEQUENCE [LARGE SCALE GENOMIC DNA]</scope>
</reference>
<evidence type="ECO:0000313" key="2">
    <source>
        <dbReference type="EMBL" id="KKP62071.1"/>
    </source>
</evidence>
<dbReference type="PROSITE" id="PS00958">
    <property type="entry name" value="TRANSALDOLASE_2"/>
    <property type="match status" value="1"/>
</dbReference>